<dbReference type="InterPro" id="IPR042070">
    <property type="entry name" value="PucR_C-HTH_sf"/>
</dbReference>
<evidence type="ECO:0000259" key="3">
    <source>
        <dbReference type="Pfam" id="PF07905"/>
    </source>
</evidence>
<evidence type="ECO:0000256" key="2">
    <source>
        <dbReference type="SAM" id="Coils"/>
    </source>
</evidence>
<dbReference type="RefSeq" id="WP_169282171.1">
    <property type="nucleotide sequence ID" value="NZ_CP051680.1"/>
</dbReference>
<gene>
    <name evidence="6" type="ORF">HH215_23895</name>
</gene>
<proteinExistence type="inferred from homology"/>
<dbReference type="InterPro" id="IPR012914">
    <property type="entry name" value="PucR_dom"/>
</dbReference>
<dbReference type="PANTHER" id="PTHR33744:SF1">
    <property type="entry name" value="DNA-BINDING TRANSCRIPTIONAL ACTIVATOR ADER"/>
    <property type="match status" value="1"/>
</dbReference>
<dbReference type="EMBL" id="CP051680">
    <property type="protein sequence ID" value="QJD85919.1"/>
    <property type="molecule type" value="Genomic_DNA"/>
</dbReference>
<dbReference type="InterPro" id="IPR025736">
    <property type="entry name" value="PucR_C-HTH_dom"/>
</dbReference>
<keyword evidence="7" id="KW-1185">Reference proteome</keyword>
<evidence type="ECO:0000259" key="4">
    <source>
        <dbReference type="Pfam" id="PF13556"/>
    </source>
</evidence>
<dbReference type="KEGG" id="cheb:HH215_23895"/>
<evidence type="ECO:0000259" key="5">
    <source>
        <dbReference type="Pfam" id="PF17853"/>
    </source>
</evidence>
<feature type="coiled-coil region" evidence="2">
    <location>
        <begin position="468"/>
        <end position="495"/>
    </location>
</feature>
<dbReference type="Gene3D" id="1.10.10.2840">
    <property type="entry name" value="PucR C-terminal helix-turn-helix domain"/>
    <property type="match status" value="1"/>
</dbReference>
<dbReference type="InterPro" id="IPR051448">
    <property type="entry name" value="CdaR-like_regulators"/>
</dbReference>
<accession>A0A7Z2VN10</accession>
<reference evidence="6 7" key="1">
    <citation type="submission" date="2020-04" db="EMBL/GenBank/DDBJ databases">
        <title>Genome sequencing of novel species.</title>
        <authorList>
            <person name="Heo J."/>
            <person name="Kim S.-J."/>
            <person name="Kim J.-S."/>
            <person name="Hong S.-B."/>
            <person name="Kwon S.-W."/>
        </authorList>
    </citation>
    <scope>NUCLEOTIDE SEQUENCE [LARGE SCALE GENOMIC DNA]</scope>
    <source>
        <strain evidence="6 7">MFER-1</strain>
    </source>
</reference>
<comment type="similarity">
    <text evidence="1">Belongs to the CdaR family.</text>
</comment>
<dbReference type="Pfam" id="PF07905">
    <property type="entry name" value="PucR"/>
    <property type="match status" value="1"/>
</dbReference>
<sequence>MTLDDLLQIPVFHEAKMVAGHKGSSNTVTSVNMMDAPDIIDFLKPEELLLTTAFAVKDQPEALETLVSLMAGNGCAGLGIKTKRFLSEIPINVLKLADRLSFPIIELPLDQALGEMLGQSLSFVLEKKTEELRFALEMHQSFSRMAMNGKGLTEIIDSLATLLECPVLLLDRKPEPLSYSVHFGHPPYQMIIPTILRFYLEHPDLDPVVRQFCLLDPTPMRPIEIIAYPINTDRHQGSLLVLNPLLKSIPLPRLVVEQVANIIGFEMMKRQAVKERSRRYKNEFFSDLIEGRVASDQEIINRGKNYGLLNSSPYICVVAKEDQTTDHFPYRIEHRSAEDIYAKRDYLYAQLKYEFTKLGLPFVMFTKNDLIVLLFSSQRTESSEEALLKRISTAQEQLYQRLSIPVSFGVGTPVEQLIDIPLTYSQAFDALQSGFLANMRMFVQSYRAKETVDLLRLINNEDLIEFWRDSFKELLKKEDKEKEDLMKTLRVYLDNQCQIAETAKQLYIHRNTVIYRLDKCEQLTNRHLRDPSDSLRLRIAFVIDSLLQ</sequence>
<feature type="domain" description="PucR C-terminal helix-turn-helix" evidence="4">
    <location>
        <begin position="485"/>
        <end position="541"/>
    </location>
</feature>
<feature type="domain" description="CdaR GGDEF-like" evidence="5">
    <location>
        <begin position="291"/>
        <end position="432"/>
    </location>
</feature>
<dbReference type="Proteomes" id="UP000502248">
    <property type="component" value="Chromosome"/>
</dbReference>
<dbReference type="PANTHER" id="PTHR33744">
    <property type="entry name" value="CARBOHYDRATE DIACID REGULATOR"/>
    <property type="match status" value="1"/>
</dbReference>
<dbReference type="Pfam" id="PF17853">
    <property type="entry name" value="GGDEF_2"/>
    <property type="match status" value="1"/>
</dbReference>
<feature type="domain" description="Purine catabolism PurC-like" evidence="3">
    <location>
        <begin position="5"/>
        <end position="115"/>
    </location>
</feature>
<dbReference type="AlphaFoldDB" id="A0A7Z2VN10"/>
<keyword evidence="2" id="KW-0175">Coiled coil</keyword>
<dbReference type="InterPro" id="IPR041522">
    <property type="entry name" value="CdaR_GGDEF"/>
</dbReference>
<evidence type="ECO:0000313" key="6">
    <source>
        <dbReference type="EMBL" id="QJD85919.1"/>
    </source>
</evidence>
<protein>
    <submittedName>
        <fullName evidence="6">PucR family transcriptional regulator</fullName>
    </submittedName>
</protein>
<organism evidence="6 7">
    <name type="scientific">Cohnella herbarum</name>
    <dbReference type="NCBI Taxonomy" id="2728023"/>
    <lineage>
        <taxon>Bacteria</taxon>
        <taxon>Bacillati</taxon>
        <taxon>Bacillota</taxon>
        <taxon>Bacilli</taxon>
        <taxon>Bacillales</taxon>
        <taxon>Paenibacillaceae</taxon>
        <taxon>Cohnella</taxon>
    </lineage>
</organism>
<name>A0A7Z2VN10_9BACL</name>
<evidence type="ECO:0000256" key="1">
    <source>
        <dbReference type="ARBA" id="ARBA00006754"/>
    </source>
</evidence>
<evidence type="ECO:0000313" key="7">
    <source>
        <dbReference type="Proteomes" id="UP000502248"/>
    </source>
</evidence>
<dbReference type="Pfam" id="PF13556">
    <property type="entry name" value="HTH_30"/>
    <property type="match status" value="1"/>
</dbReference>